<protein>
    <recommendedName>
        <fullName evidence="8">Transcription initiation factor TFIID component TAF4 C-terminal domain-containing protein</fullName>
    </recommendedName>
</protein>
<organism evidence="9 10">
    <name type="scientific">Rhamnella rubrinervis</name>
    <dbReference type="NCBI Taxonomy" id="2594499"/>
    <lineage>
        <taxon>Eukaryota</taxon>
        <taxon>Viridiplantae</taxon>
        <taxon>Streptophyta</taxon>
        <taxon>Embryophyta</taxon>
        <taxon>Tracheophyta</taxon>
        <taxon>Spermatophyta</taxon>
        <taxon>Magnoliopsida</taxon>
        <taxon>eudicotyledons</taxon>
        <taxon>Gunneridae</taxon>
        <taxon>Pentapetalae</taxon>
        <taxon>rosids</taxon>
        <taxon>fabids</taxon>
        <taxon>Rosales</taxon>
        <taxon>Rhamnaceae</taxon>
        <taxon>rhamnoid group</taxon>
        <taxon>Rhamneae</taxon>
        <taxon>Rhamnella</taxon>
    </lineage>
</organism>
<evidence type="ECO:0000256" key="7">
    <source>
        <dbReference type="SAM" id="MobiDB-lite"/>
    </source>
</evidence>
<dbReference type="InterPro" id="IPR007900">
    <property type="entry name" value="TAF4_C"/>
</dbReference>
<feature type="region of interest" description="Disordered" evidence="7">
    <location>
        <begin position="229"/>
        <end position="282"/>
    </location>
</feature>
<dbReference type="GO" id="GO:0005669">
    <property type="term" value="C:transcription factor TFIID complex"/>
    <property type="evidence" value="ECO:0007669"/>
    <property type="project" value="InterPro"/>
</dbReference>
<dbReference type="PANTHER" id="PTHR15138">
    <property type="entry name" value="TRANSCRIPTION INITIATION FACTOR TFIID SUBUNIT 4"/>
    <property type="match status" value="1"/>
</dbReference>
<dbReference type="AlphaFoldDB" id="A0A8K0HT12"/>
<evidence type="ECO:0000256" key="4">
    <source>
        <dbReference type="ARBA" id="ARBA00023163"/>
    </source>
</evidence>
<feature type="compositionally biased region" description="Basic and acidic residues" evidence="7">
    <location>
        <begin position="229"/>
        <end position="248"/>
    </location>
</feature>
<dbReference type="EMBL" id="VOIH02000001">
    <property type="protein sequence ID" value="KAF3457213.1"/>
    <property type="molecule type" value="Genomic_DNA"/>
</dbReference>
<dbReference type="GO" id="GO:0003677">
    <property type="term" value="F:DNA binding"/>
    <property type="evidence" value="ECO:0007669"/>
    <property type="project" value="TreeGrafter"/>
</dbReference>
<feature type="region of interest" description="Disordered" evidence="7">
    <location>
        <begin position="1"/>
        <end position="73"/>
    </location>
</feature>
<feature type="region of interest" description="Disordered" evidence="7">
    <location>
        <begin position="308"/>
        <end position="354"/>
    </location>
</feature>
<name>A0A8K0HT12_9ROSA</name>
<dbReference type="Gene3D" id="1.10.20.10">
    <property type="entry name" value="Histone, subunit A"/>
    <property type="match status" value="1"/>
</dbReference>
<feature type="compositionally biased region" description="Basic and acidic residues" evidence="7">
    <location>
        <begin position="17"/>
        <end position="26"/>
    </location>
</feature>
<comment type="similarity">
    <text evidence="2">Belongs to the TAF4 family.</text>
</comment>
<evidence type="ECO:0000256" key="2">
    <source>
        <dbReference type="ARBA" id="ARBA00006178"/>
    </source>
</evidence>
<keyword evidence="10" id="KW-1185">Reference proteome</keyword>
<reference evidence="9" key="1">
    <citation type="submission" date="2020-03" db="EMBL/GenBank/DDBJ databases">
        <title>A high-quality chromosome-level genome assembly of a woody plant with both climbing and erect habits, Rhamnella rubrinervis.</title>
        <authorList>
            <person name="Lu Z."/>
            <person name="Yang Y."/>
            <person name="Zhu X."/>
            <person name="Sun Y."/>
        </authorList>
    </citation>
    <scope>NUCLEOTIDE SEQUENCE</scope>
    <source>
        <strain evidence="9">BYM</strain>
        <tissue evidence="9">Leaf</tissue>
    </source>
</reference>
<dbReference type="FunFam" id="1.10.20.10:FF:000015">
    <property type="entry name" value="Transcription initiation factor TFIID subunit 4B"/>
    <property type="match status" value="1"/>
</dbReference>
<gene>
    <name evidence="9" type="ORF">FNV43_RR01870</name>
</gene>
<comment type="caution">
    <text evidence="9">The sequence shown here is derived from an EMBL/GenBank/DDBJ whole genome shotgun (WGS) entry which is preliminary data.</text>
</comment>
<dbReference type="OrthoDB" id="21060at2759"/>
<feature type="domain" description="Transcription initiation factor TFIID component TAF4 C-terminal" evidence="8">
    <location>
        <begin position="106"/>
        <end position="407"/>
    </location>
</feature>
<feature type="compositionally biased region" description="Basic and acidic residues" evidence="7">
    <location>
        <begin position="257"/>
        <end position="282"/>
    </location>
</feature>
<evidence type="ECO:0000256" key="1">
    <source>
        <dbReference type="ARBA" id="ARBA00004123"/>
    </source>
</evidence>
<evidence type="ECO:0000256" key="5">
    <source>
        <dbReference type="ARBA" id="ARBA00023242"/>
    </source>
</evidence>
<dbReference type="GO" id="GO:0016251">
    <property type="term" value="F:RNA polymerase II general transcription initiation factor activity"/>
    <property type="evidence" value="ECO:0007669"/>
    <property type="project" value="TreeGrafter"/>
</dbReference>
<evidence type="ECO:0000313" key="10">
    <source>
        <dbReference type="Proteomes" id="UP000796880"/>
    </source>
</evidence>
<keyword evidence="4" id="KW-0804">Transcription</keyword>
<dbReference type="InterPro" id="IPR045144">
    <property type="entry name" value="TAF4"/>
</dbReference>
<accession>A0A8K0HT12</accession>
<dbReference type="InterPro" id="IPR009072">
    <property type="entry name" value="Histone-fold"/>
</dbReference>
<dbReference type="PANTHER" id="PTHR15138:SF14">
    <property type="entry name" value="TRANSCRIPTION INITIATION FACTOR TFIID SUBUNIT 4"/>
    <property type="match status" value="1"/>
</dbReference>
<evidence type="ECO:0000313" key="9">
    <source>
        <dbReference type="EMBL" id="KAF3457213.1"/>
    </source>
</evidence>
<evidence type="ECO:0000256" key="6">
    <source>
        <dbReference type="ARBA" id="ARBA00058775"/>
    </source>
</evidence>
<dbReference type="GO" id="GO:0046982">
    <property type="term" value="F:protein heterodimerization activity"/>
    <property type="evidence" value="ECO:0007669"/>
    <property type="project" value="InterPro"/>
</dbReference>
<comment type="function">
    <text evidence="6">TAFs are components of the transcription factor IID (TFIID) complex that is essential for mediating regulation of RNA polymerase transcription.</text>
</comment>
<keyword evidence="5" id="KW-0539">Nucleus</keyword>
<dbReference type="CDD" id="cd08045">
    <property type="entry name" value="HFD_TAF4"/>
    <property type="match status" value="1"/>
</dbReference>
<feature type="compositionally biased region" description="Polar residues" evidence="7">
    <location>
        <begin position="27"/>
        <end position="44"/>
    </location>
</feature>
<feature type="compositionally biased region" description="Basic and acidic residues" evidence="7">
    <location>
        <begin position="342"/>
        <end position="353"/>
    </location>
</feature>
<dbReference type="Pfam" id="PF05236">
    <property type="entry name" value="TAF4"/>
    <property type="match status" value="1"/>
</dbReference>
<keyword evidence="3" id="KW-0805">Transcription regulation</keyword>
<evidence type="ECO:0000256" key="3">
    <source>
        <dbReference type="ARBA" id="ARBA00023015"/>
    </source>
</evidence>
<proteinExistence type="inferred from homology"/>
<dbReference type="Proteomes" id="UP000796880">
    <property type="component" value="Unassembled WGS sequence"/>
</dbReference>
<feature type="compositionally biased region" description="Polar residues" evidence="7">
    <location>
        <begin position="54"/>
        <end position="65"/>
    </location>
</feature>
<evidence type="ECO:0000259" key="8">
    <source>
        <dbReference type="Pfam" id="PF05236"/>
    </source>
</evidence>
<comment type="subcellular location">
    <subcellularLocation>
        <location evidence="1">Nucleus</location>
    </subcellularLocation>
</comment>
<sequence>MISHARHVSSKNPVVVHEPDRTKNPDSESQYVKLQKMSNQQANAPEQLGPWVPSGTNPAGINNRTPPKKPSIDQKKLLEALDSSPPRLSKKQKVSGTFLDQSIDQLKDVTAVSGVNLREEKKQLFSGPKEDSRVSEASRKVVQEEEKSLILQKTPLQKKFAEIMAKCGLKSMNNNVERCLSLCVEERMRGLINNLIRLSKQRVDAEKSRHRTITTSDPRLQIMTMNRKAREEWERKQAEAEKLRKLNEPEGNNGFDGNKEKDDGCSKSFKGEANKEEDDKMRTAAANVAARAAVGGDDILSKWQLMAEQARQNSGGGTDTAASGFQPSKDVNHKPSSTSGRNAKENRETEKRSGAATFCAPGAVTKFGRNQVIVPQTGLSPSISIKDVIAILEREPQMCKSTLVYRLYEKIPSDATVDRFFK</sequence>
<dbReference type="GO" id="GO:0006367">
    <property type="term" value="P:transcription initiation at RNA polymerase II promoter"/>
    <property type="evidence" value="ECO:0007669"/>
    <property type="project" value="TreeGrafter"/>
</dbReference>